<evidence type="ECO:0000256" key="3">
    <source>
        <dbReference type="ARBA" id="ARBA00022692"/>
    </source>
</evidence>
<evidence type="ECO:0000256" key="4">
    <source>
        <dbReference type="ARBA" id="ARBA00022989"/>
    </source>
</evidence>
<proteinExistence type="inferred from homology"/>
<feature type="transmembrane region" description="Helical" evidence="6">
    <location>
        <begin position="352"/>
        <end position="372"/>
    </location>
</feature>
<keyword evidence="3 6" id="KW-0812">Transmembrane</keyword>
<evidence type="ECO:0000313" key="9">
    <source>
        <dbReference type="Proteomes" id="UP001479436"/>
    </source>
</evidence>
<dbReference type="InterPro" id="IPR013057">
    <property type="entry name" value="AA_transpt_TM"/>
</dbReference>
<accession>A0ABR2WVF8</accession>
<feature type="transmembrane region" description="Helical" evidence="6">
    <location>
        <begin position="78"/>
        <end position="100"/>
    </location>
</feature>
<sequence length="441" mass="48491">MSWPTTDSTDGHPLKSEMAPRVYGGVDSIADKAIEAEGELELFDEGHHGSNWGAYFNLVCLMAGSGVLQLPFCLKQGGWIGLGSIALCSCIAYYSGILLIKCLYVDGKRLNSLSEVGQVAFGKYGRLLVNFFTSTMMFGSSALFFILASANFRQLFEDILPTWKVTHWIVVCTVMIWPPFVFMKTLKEVAVLSFFGAFATVIMVFIVLVTGFIDLPNYADAKHEYYNLLAFPSVLAAVGFSFGGNSVFPHVEHSMSNRQDWPKVLKKALITVFAMYIVTAFVGYYVYGDKVESPILNTLPAGPCLTFAIIVITAHVLLTNPILLASLALEVEHLLKIDRIHMSCAGELLSRVAFRTILLSSSALVAIVLPYFAEVITLLGAVSNSMLIFVLPIVFNRRLFGGPTGFYRNLSEFFIVLIGFTSCGFGTYTAVISLHEKIQQS</sequence>
<evidence type="ECO:0000313" key="8">
    <source>
        <dbReference type="EMBL" id="KAK9765487.1"/>
    </source>
</evidence>
<dbReference type="EMBL" id="JASJQH010000263">
    <property type="protein sequence ID" value="KAK9765487.1"/>
    <property type="molecule type" value="Genomic_DNA"/>
</dbReference>
<name>A0ABR2WVF8_9FUNG</name>
<keyword evidence="9" id="KW-1185">Reference proteome</keyword>
<dbReference type="Proteomes" id="UP001479436">
    <property type="component" value="Unassembled WGS sequence"/>
</dbReference>
<protein>
    <recommendedName>
        <fullName evidence="7">Amino acid transporter transmembrane domain-containing protein</fullName>
    </recommendedName>
</protein>
<comment type="similarity">
    <text evidence="2">Belongs to the amino acid/polyamine transporter 2 family.</text>
</comment>
<gene>
    <name evidence="8" type="ORF">K7432_006140</name>
</gene>
<evidence type="ECO:0000256" key="1">
    <source>
        <dbReference type="ARBA" id="ARBA00004141"/>
    </source>
</evidence>
<feature type="transmembrane region" description="Helical" evidence="6">
    <location>
        <begin position="165"/>
        <end position="182"/>
    </location>
</feature>
<comment type="subcellular location">
    <subcellularLocation>
        <location evidence="1">Membrane</location>
        <topology evidence="1">Multi-pass membrane protein</topology>
    </subcellularLocation>
</comment>
<evidence type="ECO:0000256" key="2">
    <source>
        <dbReference type="ARBA" id="ARBA00008066"/>
    </source>
</evidence>
<evidence type="ECO:0000256" key="6">
    <source>
        <dbReference type="SAM" id="Phobius"/>
    </source>
</evidence>
<dbReference type="Pfam" id="PF01490">
    <property type="entry name" value="Aa_trans"/>
    <property type="match status" value="1"/>
</dbReference>
<feature type="transmembrane region" description="Helical" evidence="6">
    <location>
        <begin position="127"/>
        <end position="150"/>
    </location>
</feature>
<feature type="transmembrane region" description="Helical" evidence="6">
    <location>
        <begin position="225"/>
        <end position="248"/>
    </location>
</feature>
<feature type="transmembrane region" description="Helical" evidence="6">
    <location>
        <begin position="412"/>
        <end position="434"/>
    </location>
</feature>
<feature type="domain" description="Amino acid transporter transmembrane" evidence="7">
    <location>
        <begin position="48"/>
        <end position="431"/>
    </location>
</feature>
<evidence type="ECO:0000259" key="7">
    <source>
        <dbReference type="Pfam" id="PF01490"/>
    </source>
</evidence>
<reference evidence="8 9" key="1">
    <citation type="submission" date="2023-04" db="EMBL/GenBank/DDBJ databases">
        <title>Genome of Basidiobolus ranarum AG-B5.</title>
        <authorList>
            <person name="Stajich J.E."/>
            <person name="Carter-House D."/>
            <person name="Gryganskyi A."/>
        </authorList>
    </citation>
    <scope>NUCLEOTIDE SEQUENCE [LARGE SCALE GENOMIC DNA]</scope>
    <source>
        <strain evidence="8 9">AG-B5</strain>
    </source>
</reference>
<dbReference type="PANTHER" id="PTHR22950">
    <property type="entry name" value="AMINO ACID TRANSPORTER"/>
    <property type="match status" value="1"/>
</dbReference>
<evidence type="ECO:0000256" key="5">
    <source>
        <dbReference type="ARBA" id="ARBA00023136"/>
    </source>
</evidence>
<feature type="transmembrane region" description="Helical" evidence="6">
    <location>
        <begin position="307"/>
        <end position="331"/>
    </location>
</feature>
<organism evidence="8 9">
    <name type="scientific">Basidiobolus ranarum</name>
    <dbReference type="NCBI Taxonomy" id="34480"/>
    <lineage>
        <taxon>Eukaryota</taxon>
        <taxon>Fungi</taxon>
        <taxon>Fungi incertae sedis</taxon>
        <taxon>Zoopagomycota</taxon>
        <taxon>Entomophthoromycotina</taxon>
        <taxon>Basidiobolomycetes</taxon>
        <taxon>Basidiobolales</taxon>
        <taxon>Basidiobolaceae</taxon>
        <taxon>Basidiobolus</taxon>
    </lineage>
</organism>
<keyword evidence="5 6" id="KW-0472">Membrane</keyword>
<feature type="transmembrane region" description="Helical" evidence="6">
    <location>
        <begin position="189"/>
        <end position="213"/>
    </location>
</feature>
<feature type="transmembrane region" description="Helical" evidence="6">
    <location>
        <begin position="378"/>
        <end position="400"/>
    </location>
</feature>
<comment type="caution">
    <text evidence="8">The sequence shown here is derived from an EMBL/GenBank/DDBJ whole genome shotgun (WGS) entry which is preliminary data.</text>
</comment>
<dbReference type="PANTHER" id="PTHR22950:SF349">
    <property type="entry name" value="AMINO ACID TRANSPORTER TRANSMEMBRANE DOMAIN-CONTAINING PROTEIN"/>
    <property type="match status" value="1"/>
</dbReference>
<keyword evidence="4 6" id="KW-1133">Transmembrane helix</keyword>
<feature type="transmembrane region" description="Helical" evidence="6">
    <location>
        <begin position="268"/>
        <end position="287"/>
    </location>
</feature>